<dbReference type="Gene3D" id="3.40.50.10610">
    <property type="entry name" value="ABC-type transport auxiliary lipoprotein component"/>
    <property type="match status" value="1"/>
</dbReference>
<gene>
    <name evidence="3" type="ORF">PRZ03_23150</name>
</gene>
<evidence type="ECO:0000313" key="3">
    <source>
        <dbReference type="EMBL" id="MDC8774470.1"/>
    </source>
</evidence>
<protein>
    <submittedName>
        <fullName evidence="3">ABC-type transport auxiliary lipoprotein family protein</fullName>
    </submittedName>
</protein>
<evidence type="ECO:0000313" key="4">
    <source>
        <dbReference type="Proteomes" id="UP001221189"/>
    </source>
</evidence>
<dbReference type="SUPFAM" id="SSF159594">
    <property type="entry name" value="XCC0632-like"/>
    <property type="match status" value="1"/>
</dbReference>
<dbReference type="Pfam" id="PF03886">
    <property type="entry name" value="ABC_trans_aux"/>
    <property type="match status" value="1"/>
</dbReference>
<proteinExistence type="predicted"/>
<accession>A0ABT5KKL0</accession>
<keyword evidence="3" id="KW-0449">Lipoprotein</keyword>
<dbReference type="Proteomes" id="UP001221189">
    <property type="component" value="Unassembled WGS sequence"/>
</dbReference>
<keyword evidence="1" id="KW-0732">Signal</keyword>
<reference evidence="3 4" key="1">
    <citation type="submission" date="2022-10" db="EMBL/GenBank/DDBJ databases">
        <title>Paucibacter sp. hw1 Genome sequencing.</title>
        <authorList>
            <person name="Park S."/>
        </authorList>
    </citation>
    <scope>NUCLEOTIDE SEQUENCE [LARGE SCALE GENOMIC DNA]</scope>
    <source>
        <strain evidence="4">hw1</strain>
    </source>
</reference>
<feature type="domain" description="ABC-type transport auxiliary lipoprotein component" evidence="2">
    <location>
        <begin position="46"/>
        <end position="182"/>
    </location>
</feature>
<keyword evidence="4" id="KW-1185">Reference proteome</keyword>
<name>A0ABT5KKL0_9BURK</name>
<dbReference type="RefSeq" id="WP_273602474.1">
    <property type="nucleotide sequence ID" value="NZ_JAQQXT010000023.1"/>
</dbReference>
<evidence type="ECO:0000256" key="1">
    <source>
        <dbReference type="SAM" id="SignalP"/>
    </source>
</evidence>
<sequence>MRRGLLEALMLAAAACFLSACALNGNRPVAPALFDLGPISNKVGGPLPELQLSEMTAPPWLASTGIAYRLVYQNEFQTHIYRDSRWAAPPAVLLSERLRQKLAVNTRDASSKPVVLRLELVEFEQRFSSPTQAAVRVNLRARLGEGWGSTQTFELIKASPSADAVGAVRAFSEASDEILNQVLGWVAGQTKP</sequence>
<feature type="chain" id="PRO_5047019856" evidence="1">
    <location>
        <begin position="23"/>
        <end position="192"/>
    </location>
</feature>
<feature type="signal peptide" evidence="1">
    <location>
        <begin position="1"/>
        <end position="22"/>
    </location>
</feature>
<comment type="caution">
    <text evidence="3">The sequence shown here is derived from an EMBL/GenBank/DDBJ whole genome shotgun (WGS) entry which is preliminary data.</text>
</comment>
<organism evidence="3 4">
    <name type="scientific">Roseateles albus</name>
    <dbReference type="NCBI Taxonomy" id="2987525"/>
    <lineage>
        <taxon>Bacteria</taxon>
        <taxon>Pseudomonadati</taxon>
        <taxon>Pseudomonadota</taxon>
        <taxon>Betaproteobacteria</taxon>
        <taxon>Burkholderiales</taxon>
        <taxon>Sphaerotilaceae</taxon>
        <taxon>Roseateles</taxon>
    </lineage>
</organism>
<dbReference type="PROSITE" id="PS51257">
    <property type="entry name" value="PROKAR_LIPOPROTEIN"/>
    <property type="match status" value="1"/>
</dbReference>
<dbReference type="InterPro" id="IPR005586">
    <property type="entry name" value="ABC_trans_aux"/>
</dbReference>
<evidence type="ECO:0000259" key="2">
    <source>
        <dbReference type="Pfam" id="PF03886"/>
    </source>
</evidence>
<dbReference type="EMBL" id="JAQQXT010000023">
    <property type="protein sequence ID" value="MDC8774470.1"/>
    <property type="molecule type" value="Genomic_DNA"/>
</dbReference>